<dbReference type="EMBL" id="BARS01051932">
    <property type="protein sequence ID" value="GAG50007.1"/>
    <property type="molecule type" value="Genomic_DNA"/>
</dbReference>
<protein>
    <recommendedName>
        <fullName evidence="2">GTPase Der C-terminal KH-domain-like domain-containing protein</fullName>
    </recommendedName>
</protein>
<dbReference type="InterPro" id="IPR032859">
    <property type="entry name" value="KH_dom-like"/>
</dbReference>
<reference evidence="3" key="1">
    <citation type="journal article" date="2014" name="Front. Microbiol.">
        <title>High frequency of phylogenetically diverse reductive dehalogenase-homologous genes in deep subseafloor sedimentary metagenomes.</title>
        <authorList>
            <person name="Kawai M."/>
            <person name="Futagami T."/>
            <person name="Toyoda A."/>
            <person name="Takaki Y."/>
            <person name="Nishi S."/>
            <person name="Hori S."/>
            <person name="Arai W."/>
            <person name="Tsubouchi T."/>
            <person name="Morono Y."/>
            <person name="Uchiyama I."/>
            <person name="Ito T."/>
            <person name="Fujiyama A."/>
            <person name="Inagaki F."/>
            <person name="Takami H."/>
        </authorList>
    </citation>
    <scope>NUCLEOTIDE SEQUENCE</scope>
    <source>
        <strain evidence="3">Expedition CK06-06</strain>
    </source>
</reference>
<dbReference type="InterPro" id="IPR015946">
    <property type="entry name" value="KH_dom-like_a/b"/>
</dbReference>
<name>X0YTE5_9ZZZZ</name>
<dbReference type="Pfam" id="PF14714">
    <property type="entry name" value="KH_dom-like"/>
    <property type="match status" value="1"/>
</dbReference>
<feature type="domain" description="GTPase Der C-terminal KH-domain-like" evidence="2">
    <location>
        <begin position="34"/>
        <end position="114"/>
    </location>
</feature>
<dbReference type="FunFam" id="3.30.300.20:FF:000004">
    <property type="entry name" value="GTPase Der"/>
    <property type="match status" value="1"/>
</dbReference>
<dbReference type="AlphaFoldDB" id="X0YTE5"/>
<dbReference type="PANTHER" id="PTHR43834">
    <property type="entry name" value="GTPASE DER"/>
    <property type="match status" value="1"/>
</dbReference>
<proteinExistence type="predicted"/>
<comment type="caution">
    <text evidence="3">The sequence shown here is derived from an EMBL/GenBank/DDBJ whole genome shotgun (WGS) entry which is preliminary data.</text>
</comment>
<evidence type="ECO:0000259" key="2">
    <source>
        <dbReference type="Pfam" id="PF14714"/>
    </source>
</evidence>
<evidence type="ECO:0000313" key="3">
    <source>
        <dbReference type="EMBL" id="GAG50007.1"/>
    </source>
</evidence>
<keyword evidence="1" id="KW-0547">Nucleotide-binding</keyword>
<dbReference type="SUPFAM" id="SSF52540">
    <property type="entry name" value="P-loop containing nucleoside triphosphate hydrolases"/>
    <property type="match status" value="1"/>
</dbReference>
<evidence type="ECO:0000256" key="1">
    <source>
        <dbReference type="ARBA" id="ARBA00022741"/>
    </source>
</evidence>
<dbReference type="Gene3D" id="3.30.300.20">
    <property type="match status" value="1"/>
</dbReference>
<dbReference type="GO" id="GO:0043022">
    <property type="term" value="F:ribosome binding"/>
    <property type="evidence" value="ECO:0007669"/>
    <property type="project" value="TreeGrafter"/>
</dbReference>
<dbReference type="InterPro" id="IPR027417">
    <property type="entry name" value="P-loop_NTPase"/>
</dbReference>
<accession>X0YTE5</accession>
<sequence>MPYVPILCISAKFGKGVSDVLSAATGIFEVRKKRVPTALVNSVVGDAVAAHAPPAVAGKKLKILYVTQAETSPPTFVFSVNDTALLHFSYRRYLENELRRNFGFQGTPLRLIFKRRGEK</sequence>
<gene>
    <name evidence="3" type="ORF">S01H1_77282</name>
</gene>
<organism evidence="3">
    <name type="scientific">marine sediment metagenome</name>
    <dbReference type="NCBI Taxonomy" id="412755"/>
    <lineage>
        <taxon>unclassified sequences</taxon>
        <taxon>metagenomes</taxon>
        <taxon>ecological metagenomes</taxon>
    </lineage>
</organism>
<dbReference type="GO" id="GO:0000166">
    <property type="term" value="F:nucleotide binding"/>
    <property type="evidence" value="ECO:0007669"/>
    <property type="project" value="UniProtKB-KW"/>
</dbReference>
<dbReference type="PANTHER" id="PTHR43834:SF6">
    <property type="entry name" value="GTPASE DER"/>
    <property type="match status" value="1"/>
</dbReference>